<dbReference type="AlphaFoldDB" id="A0A432Z5K9"/>
<dbReference type="PANTHER" id="PTHR30298:SF0">
    <property type="entry name" value="PROTEIN YBFL-RELATED"/>
    <property type="match status" value="1"/>
</dbReference>
<protein>
    <recommendedName>
        <fullName evidence="1">H repeat-associated protein N-terminal domain-containing protein</fullName>
    </recommendedName>
</protein>
<accession>A0A432Z5K9</accession>
<comment type="caution">
    <text evidence="2">The sequence shown here is derived from an EMBL/GenBank/DDBJ whole genome shotgun (WGS) entry which is preliminary data.</text>
</comment>
<dbReference type="InterPro" id="IPR051698">
    <property type="entry name" value="Transposase_11-like"/>
</dbReference>
<evidence type="ECO:0000259" key="1">
    <source>
        <dbReference type="Pfam" id="PF13808"/>
    </source>
</evidence>
<organism evidence="2 3">
    <name type="scientific">Idiomarina ramblicola</name>
    <dbReference type="NCBI Taxonomy" id="263724"/>
    <lineage>
        <taxon>Bacteria</taxon>
        <taxon>Pseudomonadati</taxon>
        <taxon>Pseudomonadota</taxon>
        <taxon>Gammaproteobacteria</taxon>
        <taxon>Alteromonadales</taxon>
        <taxon>Idiomarinaceae</taxon>
        <taxon>Idiomarina</taxon>
    </lineage>
</organism>
<evidence type="ECO:0000313" key="3">
    <source>
        <dbReference type="Proteomes" id="UP000288058"/>
    </source>
</evidence>
<dbReference type="PANTHER" id="PTHR30298">
    <property type="entry name" value="H REPEAT-ASSOCIATED PREDICTED TRANSPOSASE"/>
    <property type="match status" value="1"/>
</dbReference>
<dbReference type="RefSeq" id="WP_126779643.1">
    <property type="nucleotide sequence ID" value="NZ_PIQC01000001.1"/>
</dbReference>
<sequence>MSIDVFAEHFSNVTDPRQSAKVIYPLHDVLFLSNQGVITGYEGWDNIEDFGHA</sequence>
<gene>
    <name evidence="2" type="ORF">CWI78_01670</name>
</gene>
<evidence type="ECO:0000313" key="2">
    <source>
        <dbReference type="EMBL" id="RUO73176.1"/>
    </source>
</evidence>
<dbReference type="InterPro" id="IPR032806">
    <property type="entry name" value="YbfD_N"/>
</dbReference>
<dbReference type="OrthoDB" id="6648013at2"/>
<reference evidence="3" key="1">
    <citation type="journal article" date="2018" name="Front. Microbiol.">
        <title>Genome-Based Analysis Reveals the Taxonomy and Diversity of the Family Idiomarinaceae.</title>
        <authorList>
            <person name="Liu Y."/>
            <person name="Lai Q."/>
            <person name="Shao Z."/>
        </authorList>
    </citation>
    <scope>NUCLEOTIDE SEQUENCE [LARGE SCALE GENOMIC DNA]</scope>
    <source>
        <strain evidence="3">R22</strain>
    </source>
</reference>
<name>A0A432Z5K9_9GAMM</name>
<proteinExistence type="predicted"/>
<dbReference type="Pfam" id="PF13808">
    <property type="entry name" value="DDE_Tnp_1_assoc"/>
    <property type="match status" value="1"/>
</dbReference>
<dbReference type="Proteomes" id="UP000288058">
    <property type="component" value="Unassembled WGS sequence"/>
</dbReference>
<keyword evidence="3" id="KW-1185">Reference proteome</keyword>
<feature type="domain" description="H repeat-associated protein N-terminal" evidence="1">
    <location>
        <begin position="8"/>
        <end position="52"/>
    </location>
</feature>
<dbReference type="EMBL" id="PIQC01000001">
    <property type="protein sequence ID" value="RUO73176.1"/>
    <property type="molecule type" value="Genomic_DNA"/>
</dbReference>